<dbReference type="PROSITE" id="PS51277">
    <property type="entry name" value="BURP"/>
    <property type="match status" value="1"/>
</dbReference>
<evidence type="ECO:0000313" key="5">
    <source>
        <dbReference type="RefSeq" id="XP_016743797.1"/>
    </source>
</evidence>
<dbReference type="RefSeq" id="XP_016743797.1">
    <property type="nucleotide sequence ID" value="XM_016888308.2"/>
</dbReference>
<dbReference type="GeneID" id="107953081"/>
<dbReference type="SMR" id="A0A1U8NXV6"/>
<feature type="chain" id="PRO_5010536552" evidence="2">
    <location>
        <begin position="22"/>
        <end position="352"/>
    </location>
</feature>
<dbReference type="OrthoDB" id="654134at2759"/>
<reference evidence="4" key="1">
    <citation type="journal article" date="2020" name="Nat. Genet.">
        <title>Genomic diversifications of five Gossypium allopolyploid species and their impact on cotton improvement.</title>
        <authorList>
            <person name="Chen Z.J."/>
            <person name="Sreedasyam A."/>
            <person name="Ando A."/>
            <person name="Song Q."/>
            <person name="De Santiago L.M."/>
            <person name="Hulse-Kemp A.M."/>
            <person name="Ding M."/>
            <person name="Ye W."/>
            <person name="Kirkbride R.C."/>
            <person name="Jenkins J."/>
            <person name="Plott C."/>
            <person name="Lovell J."/>
            <person name="Lin Y.M."/>
            <person name="Vaughn R."/>
            <person name="Liu B."/>
            <person name="Simpson S."/>
            <person name="Scheffler B.E."/>
            <person name="Wen L."/>
            <person name="Saski C.A."/>
            <person name="Grover C.E."/>
            <person name="Hu G."/>
            <person name="Conover J.L."/>
            <person name="Carlson J.W."/>
            <person name="Shu S."/>
            <person name="Boston L.B."/>
            <person name="Williams M."/>
            <person name="Peterson D.G."/>
            <person name="McGee K."/>
            <person name="Jones D.C."/>
            <person name="Wendel J.F."/>
            <person name="Stelly D.M."/>
            <person name="Grimwood J."/>
            <person name="Schmutz J."/>
        </authorList>
    </citation>
    <scope>NUCLEOTIDE SEQUENCE [LARGE SCALE GENOMIC DNA]</scope>
    <source>
        <strain evidence="4">cv. TM-1</strain>
    </source>
</reference>
<evidence type="ECO:0000256" key="2">
    <source>
        <dbReference type="SAM" id="SignalP"/>
    </source>
</evidence>
<dbReference type="KEGG" id="ghi:107953081"/>
<proteinExistence type="predicted"/>
<feature type="region of interest" description="Disordered" evidence="1">
    <location>
        <begin position="86"/>
        <end position="106"/>
    </location>
</feature>
<dbReference type="PaxDb" id="3635-A0A1U8NXV6"/>
<dbReference type="Pfam" id="PF03181">
    <property type="entry name" value="BURP"/>
    <property type="match status" value="1"/>
</dbReference>
<dbReference type="InterPro" id="IPR004873">
    <property type="entry name" value="BURP_dom"/>
</dbReference>
<keyword evidence="4" id="KW-1185">Reference proteome</keyword>
<reference evidence="5" key="2">
    <citation type="submission" date="2025-08" db="UniProtKB">
        <authorList>
            <consortium name="RefSeq"/>
        </authorList>
    </citation>
    <scope>IDENTIFICATION</scope>
</reference>
<dbReference type="SMART" id="SM01045">
    <property type="entry name" value="BURP"/>
    <property type="match status" value="1"/>
</dbReference>
<feature type="compositionally biased region" description="Basic and acidic residues" evidence="1">
    <location>
        <begin position="93"/>
        <end position="103"/>
    </location>
</feature>
<evidence type="ECO:0000256" key="1">
    <source>
        <dbReference type="SAM" id="MobiDB-lite"/>
    </source>
</evidence>
<evidence type="ECO:0000313" key="4">
    <source>
        <dbReference type="Proteomes" id="UP000818029"/>
    </source>
</evidence>
<accession>A0A1U8NXV6</accession>
<evidence type="ECO:0000259" key="3">
    <source>
        <dbReference type="PROSITE" id="PS51277"/>
    </source>
</evidence>
<keyword evidence="2" id="KW-0732">Signal</keyword>
<dbReference type="STRING" id="3635.A0A1U8NXV6"/>
<feature type="domain" description="BURP" evidence="3">
    <location>
        <begin position="142"/>
        <end position="352"/>
    </location>
</feature>
<dbReference type="Proteomes" id="UP000818029">
    <property type="component" value="Chromosome D13"/>
</dbReference>
<organism evidence="4 5">
    <name type="scientific">Gossypium hirsutum</name>
    <name type="common">Upland cotton</name>
    <name type="synonym">Gossypium mexicanum</name>
    <dbReference type="NCBI Taxonomy" id="3635"/>
    <lineage>
        <taxon>Eukaryota</taxon>
        <taxon>Viridiplantae</taxon>
        <taxon>Streptophyta</taxon>
        <taxon>Embryophyta</taxon>
        <taxon>Tracheophyta</taxon>
        <taxon>Spermatophyta</taxon>
        <taxon>Magnoliopsida</taxon>
        <taxon>eudicotyledons</taxon>
        <taxon>Gunneridae</taxon>
        <taxon>Pentapetalae</taxon>
        <taxon>rosids</taxon>
        <taxon>malvids</taxon>
        <taxon>Malvales</taxon>
        <taxon>Malvaceae</taxon>
        <taxon>Malvoideae</taxon>
        <taxon>Gossypium</taxon>
    </lineage>
</organism>
<dbReference type="PANTHER" id="PTHR31236:SF37">
    <property type="entry name" value="BURP DOMAIN-CONTAINING PROTEIN 5-LIKE"/>
    <property type="match status" value="1"/>
</dbReference>
<dbReference type="AlphaFoldDB" id="A0A1U8NXV6"/>
<name>A0A1U8NXV6_GOSHI</name>
<protein>
    <submittedName>
        <fullName evidence="5">BURP domain-containing protein 5</fullName>
    </submittedName>
</protein>
<sequence length="352" mass="38692">MAFRFIVIFALLSFAFGGSKATLTKEELHWKSVFPHTKMPKSLQAVLPIPGESIPFKGDAGLDNKGVNDPEFGAYSYGDDSENLPGESITFKGDADPDNKGANDPEFGAYWYGDDSENLPANRKALGGKSINDYTATKETIYFFEDTLLPGTKVFLQRLLQESDTTKFLPRQIAESTPLTNGELSQILKKFSLKPESKGASYVKNTVKNCERPEMRGETKYCASSLETFVDSGVSILGKNIKLLSNEIGDETKNPSFKIGKGVRTVGGNEVVCHKMTYPHAVYLCHSIEGTEVYKVPLVSDDGTKVKAMAVCHKDTSAWSPNHIAFKILKVKPGTVPICHFLGRDTLVWVSN</sequence>
<gene>
    <name evidence="5" type="primary">LOC107953081</name>
</gene>
<dbReference type="InterPro" id="IPR044816">
    <property type="entry name" value="BURP"/>
</dbReference>
<feature type="signal peptide" evidence="2">
    <location>
        <begin position="1"/>
        <end position="21"/>
    </location>
</feature>
<dbReference type="PANTHER" id="PTHR31236">
    <property type="entry name" value="BURP DOMAIN PROTEIN USPL1-LIKE"/>
    <property type="match status" value="1"/>
</dbReference>